<evidence type="ECO:0008006" key="3">
    <source>
        <dbReference type="Google" id="ProtNLM"/>
    </source>
</evidence>
<proteinExistence type="predicted"/>
<gene>
    <name evidence="1" type="ORF">MA03_01320</name>
</gene>
<evidence type="ECO:0000313" key="1">
    <source>
        <dbReference type="EMBL" id="AKG38200.1"/>
    </source>
</evidence>
<dbReference type="EMBL" id="CP009961">
    <property type="protein sequence ID" value="AKG38200.1"/>
    <property type="molecule type" value="Genomic_DNA"/>
</dbReference>
<dbReference type="InterPro" id="IPR037914">
    <property type="entry name" value="SpoVT-AbrB_sf"/>
</dbReference>
<reference evidence="1 2" key="1">
    <citation type="journal article" date="2015" name="Stand. Genomic Sci.">
        <title>Complete genome sequence of and proposal of Thermofilum uzonense sp. nov. a novel hyperthermophilic crenarchaeon and emended description of the genus Thermofilum.</title>
        <authorList>
            <person name="Toshchakov S.V."/>
            <person name="Korzhenkov A.A."/>
            <person name="Samarov N.I."/>
            <person name="Mazunin I.O."/>
            <person name="Mozhey O.I."/>
            <person name="Shmyr I.S."/>
            <person name="Derbikova K.S."/>
            <person name="Taranov E.A."/>
            <person name="Dominova I.N."/>
            <person name="Bonch-Osmolovskaya E.A."/>
            <person name="Patrushev M.V."/>
            <person name="Podosokorskaya O.A."/>
            <person name="Kublanov I.V."/>
        </authorList>
    </citation>
    <scope>NUCLEOTIDE SEQUENCE [LARGE SCALE GENOMIC DNA]</scope>
    <source>
        <strain evidence="1 2">1807-2</strain>
    </source>
</reference>
<dbReference type="HOGENOM" id="CLU_2519943_0_0_2"/>
<dbReference type="STRING" id="1550241.MA03_01320"/>
<protein>
    <recommendedName>
        <fullName evidence="3">SpoVT-AbrB domain-containing protein</fullName>
    </recommendedName>
</protein>
<keyword evidence="2" id="KW-1185">Reference proteome</keyword>
<dbReference type="KEGG" id="thf:MA03_01320"/>
<dbReference type="SUPFAM" id="SSF89447">
    <property type="entry name" value="AbrB/MazE/MraZ-like"/>
    <property type="match status" value="1"/>
</dbReference>
<dbReference type="OrthoDB" id="30643at2157"/>
<name>A0A0F7FHM1_9CREN</name>
<dbReference type="PATRIC" id="fig|1550241.5.peg.271"/>
<evidence type="ECO:0000313" key="2">
    <source>
        <dbReference type="Proteomes" id="UP000067434"/>
    </source>
</evidence>
<dbReference type="AlphaFoldDB" id="A0A0F7FHM1"/>
<dbReference type="Proteomes" id="UP000067434">
    <property type="component" value="Chromosome"/>
</dbReference>
<organism evidence="1 2">
    <name type="scientific">Infirmifilum uzonense</name>
    <dbReference type="NCBI Taxonomy" id="1550241"/>
    <lineage>
        <taxon>Archaea</taxon>
        <taxon>Thermoproteota</taxon>
        <taxon>Thermoprotei</taxon>
        <taxon>Thermofilales</taxon>
        <taxon>Thermofilaceae</taxon>
        <taxon>Infirmifilum</taxon>
    </lineage>
</organism>
<sequence>MPIRKRYIVKLGEDGCLKIPRTLLEEIGATPGSYVMVTREGASLILRFRAKRVPLKLGKQITTSEMEKLIKDALDELVVARWET</sequence>
<dbReference type="GeneID" id="25400829"/>
<accession>A0A0F7FHM1</accession>
<dbReference type="RefSeq" id="WP_052883548.1">
    <property type="nucleotide sequence ID" value="NZ_CP009961.1"/>
</dbReference>